<evidence type="ECO:0000313" key="3">
    <source>
        <dbReference type="Proteomes" id="UP001153148"/>
    </source>
</evidence>
<proteinExistence type="predicted"/>
<sequence>MTEEIKQDGPTTHTARTSDTVQAAGTNFFLGGMLKSRVYVIRPRTIQELKAIQQETLREVMSQSTWTRVLVQFQEIRLAARAKGGKGYFHHEPGEGTATGSVRGKLETYDELVTSNAPLCGQSNRSVIDRACQLFLRMWRFMVAVSLCVAGDPGQVLETQHSTCRVTTEEIVATASATVTRVLTGLCSAQDVEVKLLEMETGLSRQLQDVRGILQDLITRLDQDTSDHSNRAQDRTSNGLLLPNKIVRTQKKEDTQSLLAPVPSPRDEEVDKFNCTVNTQPGVDSPVFTYYWRVEDITTKMTIWSPGHALRSPSFYTPPGYRMYLRVSPNQPSSSLMVHAGLTRGRFDPSLDWPFPLRHRVEVIGAASSRLWDPGALCGAQQWRRPLGGDNPECSGLGIPSAKLQGAIERGSVLVKLSVYLPPGTYTTLQCFQ</sequence>
<dbReference type="InterPro" id="IPR049342">
    <property type="entry name" value="TRAF1-6_MATH_dom"/>
</dbReference>
<evidence type="ECO:0000313" key="2">
    <source>
        <dbReference type="EMBL" id="CAG2057758.1"/>
    </source>
</evidence>
<feature type="domain" description="TRAF1-6 MATH" evidence="1">
    <location>
        <begin position="309"/>
        <end position="365"/>
    </location>
</feature>
<evidence type="ECO:0000259" key="1">
    <source>
        <dbReference type="Pfam" id="PF21355"/>
    </source>
</evidence>
<dbReference type="Pfam" id="PF21355">
    <property type="entry name" value="TRAF-mep_MATH"/>
    <property type="match status" value="1"/>
</dbReference>
<keyword evidence="3" id="KW-1185">Reference proteome</keyword>
<dbReference type="Proteomes" id="UP001153148">
    <property type="component" value="Unassembled WGS sequence"/>
</dbReference>
<gene>
    <name evidence="2" type="ORF">TPAB3V08_LOCUS4735</name>
</gene>
<reference evidence="2" key="1">
    <citation type="submission" date="2021-03" db="EMBL/GenBank/DDBJ databases">
        <authorList>
            <person name="Tran Van P."/>
        </authorList>
    </citation>
    <scope>NUCLEOTIDE SEQUENCE</scope>
</reference>
<dbReference type="Gene3D" id="2.60.210.10">
    <property type="entry name" value="Apoptosis, Tumor Necrosis Factor Receptor Associated Protein 2, Chain A"/>
    <property type="match status" value="1"/>
</dbReference>
<name>A0ABN7NXB1_TIMPD</name>
<organism evidence="2 3">
    <name type="scientific">Timema podura</name>
    <name type="common">Walking stick</name>
    <dbReference type="NCBI Taxonomy" id="61482"/>
    <lineage>
        <taxon>Eukaryota</taxon>
        <taxon>Metazoa</taxon>
        <taxon>Ecdysozoa</taxon>
        <taxon>Arthropoda</taxon>
        <taxon>Hexapoda</taxon>
        <taxon>Insecta</taxon>
        <taxon>Pterygota</taxon>
        <taxon>Neoptera</taxon>
        <taxon>Polyneoptera</taxon>
        <taxon>Phasmatodea</taxon>
        <taxon>Timematodea</taxon>
        <taxon>Timematoidea</taxon>
        <taxon>Timematidae</taxon>
        <taxon>Timema</taxon>
    </lineage>
</organism>
<accession>A0ABN7NXB1</accession>
<dbReference type="EMBL" id="CAJPIN010005993">
    <property type="protein sequence ID" value="CAG2057758.1"/>
    <property type="molecule type" value="Genomic_DNA"/>
</dbReference>
<dbReference type="InterPro" id="IPR008974">
    <property type="entry name" value="TRAF-like"/>
</dbReference>
<protein>
    <recommendedName>
        <fullName evidence="1">TRAF1-6 MATH domain-containing protein</fullName>
    </recommendedName>
</protein>
<comment type="caution">
    <text evidence="2">The sequence shown here is derived from an EMBL/GenBank/DDBJ whole genome shotgun (WGS) entry which is preliminary data.</text>
</comment>
<dbReference type="SUPFAM" id="SSF49599">
    <property type="entry name" value="TRAF domain-like"/>
    <property type="match status" value="1"/>
</dbReference>